<evidence type="ECO:0000313" key="3">
    <source>
        <dbReference type="Proteomes" id="UP000483379"/>
    </source>
</evidence>
<sequence>MSATTYSAFRIHKDDQGHHAGIEQLPKPEPASGEVLVRVAHSAVNYKDALAGTGKGKILRTFPLVGGIDGAGEVEASDHPDYKPGDAVIATGWGLSFDHDGAYAQYLCVPGDWLVPMPARLDARSAMIFGTAGFTAALAVHRMLTNGQRPDMGPILVTGASGGVGSMAVAIFAKLGYEVVAVSGKPALHDWLTSLGASRIVGRDALAEAKRPLEKAEWGGAVDNVGGEMLAQITRTVVPNGNIAAIGLAGGHELNTTVMPFILRGASLLGCNSVDVPPPLRKDLWGHLADDWRPQALEDMLTETVKLEGLPDVFERMLAGQTHGRVLVEVD</sequence>
<name>A0A6M0JVU3_9GAMM</name>
<organism evidence="2 3">
    <name type="scientific">Thiorhodococcus minor</name>
    <dbReference type="NCBI Taxonomy" id="57489"/>
    <lineage>
        <taxon>Bacteria</taxon>
        <taxon>Pseudomonadati</taxon>
        <taxon>Pseudomonadota</taxon>
        <taxon>Gammaproteobacteria</taxon>
        <taxon>Chromatiales</taxon>
        <taxon>Chromatiaceae</taxon>
        <taxon>Thiorhodococcus</taxon>
    </lineage>
</organism>
<accession>A0A6M0JVU3</accession>
<reference evidence="2 3" key="1">
    <citation type="submission" date="2020-02" db="EMBL/GenBank/DDBJ databases">
        <title>Genome sequences of Thiorhodococcus mannitoliphagus and Thiorhodococcus minor, purple sulfur photosynthetic bacteria in the gammaproteobacterial family, Chromatiaceae.</title>
        <authorList>
            <person name="Aviles F.A."/>
            <person name="Meyer T.E."/>
            <person name="Kyndt J.A."/>
        </authorList>
    </citation>
    <scope>NUCLEOTIDE SEQUENCE [LARGE SCALE GENOMIC DNA]</scope>
    <source>
        <strain evidence="2 3">DSM 11518</strain>
    </source>
</reference>
<dbReference type="Pfam" id="PF08240">
    <property type="entry name" value="ADH_N"/>
    <property type="match status" value="1"/>
</dbReference>
<dbReference type="Pfam" id="PF00107">
    <property type="entry name" value="ADH_zinc_N"/>
    <property type="match status" value="1"/>
</dbReference>
<evidence type="ECO:0000313" key="2">
    <source>
        <dbReference type="EMBL" id="NEV60305.1"/>
    </source>
</evidence>
<dbReference type="Gene3D" id="3.40.50.720">
    <property type="entry name" value="NAD(P)-binding Rossmann-like Domain"/>
    <property type="match status" value="1"/>
</dbReference>
<keyword evidence="3" id="KW-1185">Reference proteome</keyword>
<dbReference type="AlphaFoldDB" id="A0A6M0JVU3"/>
<dbReference type="CDD" id="cd05280">
    <property type="entry name" value="MDR_yhdh_yhfp"/>
    <property type="match status" value="1"/>
</dbReference>
<dbReference type="PANTHER" id="PTHR43677:SF1">
    <property type="entry name" value="ACRYLYL-COA REDUCTASE ACUI-RELATED"/>
    <property type="match status" value="1"/>
</dbReference>
<dbReference type="Gene3D" id="3.90.180.10">
    <property type="entry name" value="Medium-chain alcohol dehydrogenases, catalytic domain"/>
    <property type="match status" value="1"/>
</dbReference>
<feature type="domain" description="Enoyl reductase (ER)" evidence="1">
    <location>
        <begin position="17"/>
        <end position="328"/>
    </location>
</feature>
<dbReference type="InterPro" id="IPR036291">
    <property type="entry name" value="NAD(P)-bd_dom_sf"/>
</dbReference>
<dbReference type="EMBL" id="JAAIJQ010000001">
    <property type="protein sequence ID" value="NEV60305.1"/>
    <property type="molecule type" value="Genomic_DNA"/>
</dbReference>
<dbReference type="InterPro" id="IPR051397">
    <property type="entry name" value="Zn-ADH-like_protein"/>
</dbReference>
<dbReference type="InterPro" id="IPR013154">
    <property type="entry name" value="ADH-like_N"/>
</dbReference>
<dbReference type="PANTHER" id="PTHR43677">
    <property type="entry name" value="SHORT-CHAIN DEHYDROGENASE/REDUCTASE"/>
    <property type="match status" value="1"/>
</dbReference>
<dbReference type="GO" id="GO:0043957">
    <property type="term" value="F:acryloyl-CoA reductase (NADPH) activity"/>
    <property type="evidence" value="ECO:0007669"/>
    <property type="project" value="TreeGrafter"/>
</dbReference>
<dbReference type="Proteomes" id="UP000483379">
    <property type="component" value="Unassembled WGS sequence"/>
</dbReference>
<dbReference type="SUPFAM" id="SSF51735">
    <property type="entry name" value="NAD(P)-binding Rossmann-fold domains"/>
    <property type="match status" value="1"/>
</dbReference>
<dbReference type="NCBIfam" id="TIGR02823">
    <property type="entry name" value="oxido_YhdH"/>
    <property type="match status" value="1"/>
</dbReference>
<dbReference type="InterPro" id="IPR013149">
    <property type="entry name" value="ADH-like_C"/>
</dbReference>
<dbReference type="SMART" id="SM00829">
    <property type="entry name" value="PKS_ER"/>
    <property type="match status" value="1"/>
</dbReference>
<dbReference type="SUPFAM" id="SSF50129">
    <property type="entry name" value="GroES-like"/>
    <property type="match status" value="1"/>
</dbReference>
<dbReference type="InterPro" id="IPR011032">
    <property type="entry name" value="GroES-like_sf"/>
</dbReference>
<gene>
    <name evidence="2" type="ORF">G3446_00055</name>
</gene>
<dbReference type="InterPro" id="IPR020843">
    <property type="entry name" value="ER"/>
</dbReference>
<protein>
    <submittedName>
        <fullName evidence="2">YhdH/YhfP family quinone oxidoreductase</fullName>
    </submittedName>
</protein>
<proteinExistence type="predicted"/>
<evidence type="ECO:0000259" key="1">
    <source>
        <dbReference type="SMART" id="SM00829"/>
    </source>
</evidence>
<comment type="caution">
    <text evidence="2">The sequence shown here is derived from an EMBL/GenBank/DDBJ whole genome shotgun (WGS) entry which is preliminary data.</text>
</comment>
<dbReference type="RefSeq" id="WP_164450353.1">
    <property type="nucleotide sequence ID" value="NZ_JAAIJQ010000001.1"/>
</dbReference>
<dbReference type="InterPro" id="IPR014188">
    <property type="entry name" value="Acrylyl-CoA_reductase_AcuI"/>
</dbReference>